<dbReference type="RefSeq" id="WP_189218058.1">
    <property type="nucleotide sequence ID" value="NZ_BMQK01000008.1"/>
</dbReference>
<feature type="domain" description="DUF8094" evidence="2">
    <location>
        <begin position="42"/>
        <end position="338"/>
    </location>
</feature>
<keyword evidence="4" id="KW-1185">Reference proteome</keyword>
<evidence type="ECO:0000256" key="1">
    <source>
        <dbReference type="SAM" id="MobiDB-lite"/>
    </source>
</evidence>
<dbReference type="AlphaFoldDB" id="A0A918BHV7"/>
<dbReference type="Pfam" id="PF26366">
    <property type="entry name" value="DUF8094"/>
    <property type="match status" value="1"/>
</dbReference>
<reference evidence="3" key="2">
    <citation type="submission" date="2020-09" db="EMBL/GenBank/DDBJ databases">
        <authorList>
            <person name="Sun Q."/>
            <person name="Ohkuma M."/>
        </authorList>
    </citation>
    <scope>NUCLEOTIDE SEQUENCE</scope>
    <source>
        <strain evidence="3">JCM 3131</strain>
    </source>
</reference>
<name>A0A918BHV7_9ACTN</name>
<dbReference type="PROSITE" id="PS51257">
    <property type="entry name" value="PROKAR_LIPOPROTEIN"/>
    <property type="match status" value="1"/>
</dbReference>
<accession>A0A918BHV7</accession>
<dbReference type="EMBL" id="BMQK01000008">
    <property type="protein sequence ID" value="GGQ64685.1"/>
    <property type="molecule type" value="Genomic_DNA"/>
</dbReference>
<evidence type="ECO:0000259" key="2">
    <source>
        <dbReference type="Pfam" id="PF26366"/>
    </source>
</evidence>
<sequence>MSRDRGVLSGRFGRFAAVTASVAVLSVTASGCVVVHGEREIVPTATRAEAARALKDFATAYNEADKEFDRSLDADRVAGALAEIDGAKLEAGGENHPDGNPSHSPLELTDAEYTIPEKAGWPRWFVADTAANKGARDTRWLLVFTRASADDVWAVSYLTILNADDVPEFDKDEDGNAQPVTADDAELAVAPEKLGEEYATYLKATDESDDEGGTFAPGKHTSTWRADRKKSAEKPGLVRQYIDEPLTDGAYAPVGLRTKDGGALVFFATRHFEKQTAAPGYDLPVADANVRALLTGDVKSSLTLEHVSNQAVLDPARTASDQQVRFLSRVDGLTGAKGE</sequence>
<dbReference type="InterPro" id="IPR058407">
    <property type="entry name" value="DUF8094"/>
</dbReference>
<feature type="region of interest" description="Disordered" evidence="1">
    <location>
        <begin position="206"/>
        <end position="230"/>
    </location>
</feature>
<evidence type="ECO:0000313" key="3">
    <source>
        <dbReference type="EMBL" id="GGQ64685.1"/>
    </source>
</evidence>
<reference evidence="3" key="1">
    <citation type="journal article" date="2014" name="Int. J. Syst. Evol. Microbiol.">
        <title>Complete genome sequence of Corynebacterium casei LMG S-19264T (=DSM 44701T), isolated from a smear-ripened cheese.</title>
        <authorList>
            <consortium name="US DOE Joint Genome Institute (JGI-PGF)"/>
            <person name="Walter F."/>
            <person name="Albersmeier A."/>
            <person name="Kalinowski J."/>
            <person name="Ruckert C."/>
        </authorList>
    </citation>
    <scope>NUCLEOTIDE SEQUENCE</scope>
    <source>
        <strain evidence="3">JCM 3131</strain>
    </source>
</reference>
<dbReference type="Proteomes" id="UP000620156">
    <property type="component" value="Unassembled WGS sequence"/>
</dbReference>
<protein>
    <submittedName>
        <fullName evidence="3">Lipoprotein</fullName>
    </submittedName>
</protein>
<organism evidence="3 4">
    <name type="scientific">Streptomyces ruber</name>
    <dbReference type="NCBI Taxonomy" id="83378"/>
    <lineage>
        <taxon>Bacteria</taxon>
        <taxon>Bacillati</taxon>
        <taxon>Actinomycetota</taxon>
        <taxon>Actinomycetes</taxon>
        <taxon>Kitasatosporales</taxon>
        <taxon>Streptomycetaceae</taxon>
        <taxon>Streptomyces</taxon>
    </lineage>
</organism>
<evidence type="ECO:0000313" key="4">
    <source>
        <dbReference type="Proteomes" id="UP000620156"/>
    </source>
</evidence>
<proteinExistence type="predicted"/>
<keyword evidence="3" id="KW-0449">Lipoprotein</keyword>
<comment type="caution">
    <text evidence="3">The sequence shown here is derived from an EMBL/GenBank/DDBJ whole genome shotgun (WGS) entry which is preliminary data.</text>
</comment>
<gene>
    <name evidence="3" type="ORF">GCM10010145_38170</name>
</gene>